<dbReference type="Proteomes" id="UP001611548">
    <property type="component" value="Unassembled WGS sequence"/>
</dbReference>
<evidence type="ECO:0000259" key="1">
    <source>
        <dbReference type="Pfam" id="PF11706"/>
    </source>
</evidence>
<gene>
    <name evidence="2" type="ORF">ACH429_01675</name>
</gene>
<dbReference type="SUPFAM" id="SSF160904">
    <property type="entry name" value="Jann2411-like"/>
    <property type="match status" value="1"/>
</dbReference>
<dbReference type="EMBL" id="JBIRWE010000001">
    <property type="protein sequence ID" value="MFI1962851.1"/>
    <property type="molecule type" value="Genomic_DNA"/>
</dbReference>
<proteinExistence type="predicted"/>
<comment type="caution">
    <text evidence="2">The sequence shown here is derived from an EMBL/GenBank/DDBJ whole genome shotgun (WGS) entry which is preliminary data.</text>
</comment>
<evidence type="ECO:0000313" key="2">
    <source>
        <dbReference type="EMBL" id="MFI1962851.1"/>
    </source>
</evidence>
<dbReference type="InterPro" id="IPR010852">
    <property type="entry name" value="ABATE"/>
</dbReference>
<dbReference type="Pfam" id="PF07336">
    <property type="entry name" value="ABATE"/>
    <property type="match status" value="1"/>
</dbReference>
<feature type="domain" description="Zinc finger CGNR" evidence="1">
    <location>
        <begin position="159"/>
        <end position="201"/>
    </location>
</feature>
<dbReference type="PANTHER" id="PTHR35525:SF3">
    <property type="entry name" value="BLL6575 PROTEIN"/>
    <property type="match status" value="1"/>
</dbReference>
<protein>
    <submittedName>
        <fullName evidence="2">CGNR zinc finger domain-containing protein</fullName>
    </submittedName>
</protein>
<dbReference type="RefSeq" id="WP_055473063.1">
    <property type="nucleotide sequence ID" value="NZ_JBEZHZ010000116.1"/>
</dbReference>
<accession>A0ABW7ULV8</accession>
<reference evidence="2 3" key="1">
    <citation type="submission" date="2024-10" db="EMBL/GenBank/DDBJ databases">
        <title>The Natural Products Discovery Center: Release of the First 8490 Sequenced Strains for Exploring Actinobacteria Biosynthetic Diversity.</title>
        <authorList>
            <person name="Kalkreuter E."/>
            <person name="Kautsar S.A."/>
            <person name="Yang D."/>
            <person name="Bader C.D."/>
            <person name="Teijaro C.N."/>
            <person name="Fluegel L."/>
            <person name="Davis C.M."/>
            <person name="Simpson J.R."/>
            <person name="Lauterbach L."/>
            <person name="Steele A.D."/>
            <person name="Gui C."/>
            <person name="Meng S."/>
            <person name="Li G."/>
            <person name="Viehrig K."/>
            <person name="Ye F."/>
            <person name="Su P."/>
            <person name="Kiefer A.F."/>
            <person name="Nichols A."/>
            <person name="Cepeda A.J."/>
            <person name="Yan W."/>
            <person name="Fan B."/>
            <person name="Jiang Y."/>
            <person name="Adhikari A."/>
            <person name="Zheng C.-J."/>
            <person name="Schuster L."/>
            <person name="Cowan T.M."/>
            <person name="Smanski M.J."/>
            <person name="Chevrette M.G."/>
            <person name="De Carvalho L.P.S."/>
            <person name="Shen B."/>
        </authorList>
    </citation>
    <scope>NUCLEOTIDE SEQUENCE [LARGE SCALE GENOMIC DNA]</scope>
    <source>
        <strain evidence="2 3">NPDC020327</strain>
    </source>
</reference>
<dbReference type="Pfam" id="PF11706">
    <property type="entry name" value="zf-CGNR"/>
    <property type="match status" value="1"/>
</dbReference>
<name>A0ABW7ULV8_9ACTN</name>
<dbReference type="InterPro" id="IPR023286">
    <property type="entry name" value="ABATE_dom_sf"/>
</dbReference>
<sequence length="205" mass="23064">MMGWDVRARPLIGGHPAVDLVNTVWWRRSADHTTDLIGYDPTALMSWAEAADVIDTAEARALREWASAAPQDAAEALGQVHHLRKIVYGLLEAAARAREPFASDLCAFHQLSLDARRHTDYAGSLPLSWSHERARTLDGLRHRLTLLAEELLTSQQALRIRQCEGPGCGLMFLDRTRGRTRRWCSSGDCGNRDRARRHYARTQQA</sequence>
<dbReference type="InterPro" id="IPR021005">
    <property type="entry name" value="Znf_CGNR"/>
</dbReference>
<dbReference type="PANTHER" id="PTHR35525">
    <property type="entry name" value="BLL6575 PROTEIN"/>
    <property type="match status" value="1"/>
</dbReference>
<evidence type="ECO:0000313" key="3">
    <source>
        <dbReference type="Proteomes" id="UP001611548"/>
    </source>
</evidence>
<keyword evidence="3" id="KW-1185">Reference proteome</keyword>
<organism evidence="2 3">
    <name type="scientific">Streptomyces pathocidini</name>
    <dbReference type="NCBI Taxonomy" id="1650571"/>
    <lineage>
        <taxon>Bacteria</taxon>
        <taxon>Bacillati</taxon>
        <taxon>Actinomycetota</taxon>
        <taxon>Actinomycetes</taxon>
        <taxon>Kitasatosporales</taxon>
        <taxon>Streptomycetaceae</taxon>
        <taxon>Streptomyces</taxon>
    </lineage>
</organism>
<dbReference type="Gene3D" id="1.10.3300.10">
    <property type="entry name" value="Jann2411-like domain"/>
    <property type="match status" value="1"/>
</dbReference>